<dbReference type="RefSeq" id="WP_188087660.1">
    <property type="nucleotide sequence ID" value="NZ_JACVFC010000001.1"/>
</dbReference>
<dbReference type="CDD" id="cd19090">
    <property type="entry name" value="AKR_AKR15A-like"/>
    <property type="match status" value="1"/>
</dbReference>
<reference evidence="2 3" key="1">
    <citation type="submission" date="2020-09" db="EMBL/GenBank/DDBJ databases">
        <title>Genome sequences of type strains of Chitinophaga qingshengii and Chitinophaga varians.</title>
        <authorList>
            <person name="Kittiwongwattana C."/>
        </authorList>
    </citation>
    <scope>NUCLEOTIDE SEQUENCE [LARGE SCALE GENOMIC DNA]</scope>
    <source>
        <strain evidence="2 3">JCM 30026</strain>
    </source>
</reference>
<accession>A0ABR7TNJ6</accession>
<sequence length="300" mass="32949">MMMNKPLVLGTAGLGGVWGAVDPAHSITTVLAALEYGVDGIDTAPAYGDAEAYVGAALRQWKGTMPMLSSKVGRLKSYAADEGHYDYTPEGMTRSVGESLQTLGVSCLDTLFIHDPQAIPVAEVERVMTTLAGFRDRGWVQRLGVGGNWPVWMKKYLDEGWFDVMMEYNRVNACCTEGLTDSLPYCMQHGLQYFVASPLNMGLLGRCIRQFREMRPAWLEEDKLMTAARLEQLAGDAGLTLPAMAHRFLLSLPYSFTIVIGASDTTELENTWSDFASGPLPEQLMQQVLSCISDKKQGDV</sequence>
<dbReference type="Proteomes" id="UP000659124">
    <property type="component" value="Unassembled WGS sequence"/>
</dbReference>
<keyword evidence="3" id="KW-1185">Reference proteome</keyword>
<dbReference type="Pfam" id="PF00248">
    <property type="entry name" value="Aldo_ket_red"/>
    <property type="match status" value="1"/>
</dbReference>
<organism evidence="2 3">
    <name type="scientific">Chitinophaga qingshengii</name>
    <dbReference type="NCBI Taxonomy" id="1569794"/>
    <lineage>
        <taxon>Bacteria</taxon>
        <taxon>Pseudomonadati</taxon>
        <taxon>Bacteroidota</taxon>
        <taxon>Chitinophagia</taxon>
        <taxon>Chitinophagales</taxon>
        <taxon>Chitinophagaceae</taxon>
        <taxon>Chitinophaga</taxon>
    </lineage>
</organism>
<dbReference type="InterPro" id="IPR020471">
    <property type="entry name" value="AKR"/>
</dbReference>
<evidence type="ECO:0000313" key="3">
    <source>
        <dbReference type="Proteomes" id="UP000659124"/>
    </source>
</evidence>
<feature type="domain" description="NADP-dependent oxidoreductase" evidence="1">
    <location>
        <begin position="6"/>
        <end position="291"/>
    </location>
</feature>
<evidence type="ECO:0000313" key="2">
    <source>
        <dbReference type="EMBL" id="MBC9930594.1"/>
    </source>
</evidence>
<dbReference type="InterPro" id="IPR023210">
    <property type="entry name" value="NADP_OxRdtase_dom"/>
</dbReference>
<dbReference type="Gene3D" id="3.20.20.100">
    <property type="entry name" value="NADP-dependent oxidoreductase domain"/>
    <property type="match status" value="1"/>
</dbReference>
<name>A0ABR7TNJ6_9BACT</name>
<dbReference type="EMBL" id="JACVFC010000001">
    <property type="protein sequence ID" value="MBC9930594.1"/>
    <property type="molecule type" value="Genomic_DNA"/>
</dbReference>
<dbReference type="SUPFAM" id="SSF51430">
    <property type="entry name" value="NAD(P)-linked oxidoreductase"/>
    <property type="match status" value="1"/>
</dbReference>
<dbReference type="PANTHER" id="PTHR42686:SF1">
    <property type="entry name" value="GH17980P-RELATED"/>
    <property type="match status" value="1"/>
</dbReference>
<evidence type="ECO:0000259" key="1">
    <source>
        <dbReference type="Pfam" id="PF00248"/>
    </source>
</evidence>
<gene>
    <name evidence="2" type="ORF">ICL07_09440</name>
</gene>
<dbReference type="InterPro" id="IPR036812">
    <property type="entry name" value="NAD(P)_OxRdtase_dom_sf"/>
</dbReference>
<comment type="caution">
    <text evidence="2">The sequence shown here is derived from an EMBL/GenBank/DDBJ whole genome shotgun (WGS) entry which is preliminary data.</text>
</comment>
<proteinExistence type="predicted"/>
<dbReference type="PANTHER" id="PTHR42686">
    <property type="entry name" value="GH17980P-RELATED"/>
    <property type="match status" value="1"/>
</dbReference>
<protein>
    <submittedName>
        <fullName evidence="2">Aldo/keto reductase</fullName>
    </submittedName>
</protein>